<sequence>MLHYMGRSYSAKVNLQNETMNKVFVGFFCVIWQIGFKEQWGKFSLTVDKEIFNQIRSLEDESDRLFGFRLGELSSTAFNTLNVCTKWAEENGVLGYALLVLSEYKKPF</sequence>
<evidence type="ECO:0000313" key="1">
    <source>
        <dbReference type="EMBL" id="JAV56580.1"/>
    </source>
</evidence>
<name>A0A1Y1K8R2_PHOPY</name>
<protein>
    <submittedName>
        <fullName evidence="1">Uncharacterized protein</fullName>
    </submittedName>
</protein>
<reference evidence="1" key="1">
    <citation type="journal article" date="2016" name="Sci. Rep.">
        <title>Molecular characterization of firefly nuptial gifts: a multi-omics approach sheds light on postcopulatory sexual selection.</title>
        <authorList>
            <person name="Al-Wathiqui N."/>
            <person name="Fallon T.R."/>
            <person name="South A."/>
            <person name="Weng J.K."/>
            <person name="Lewis S.M."/>
        </authorList>
    </citation>
    <scope>NUCLEOTIDE SEQUENCE</scope>
</reference>
<accession>A0A1Y1K8R2</accession>
<organism evidence="1">
    <name type="scientific">Photinus pyralis</name>
    <name type="common">Common eastern firefly</name>
    <name type="synonym">Lampyris pyralis</name>
    <dbReference type="NCBI Taxonomy" id="7054"/>
    <lineage>
        <taxon>Eukaryota</taxon>
        <taxon>Metazoa</taxon>
        <taxon>Ecdysozoa</taxon>
        <taxon>Arthropoda</taxon>
        <taxon>Hexapoda</taxon>
        <taxon>Insecta</taxon>
        <taxon>Pterygota</taxon>
        <taxon>Neoptera</taxon>
        <taxon>Endopterygota</taxon>
        <taxon>Coleoptera</taxon>
        <taxon>Polyphaga</taxon>
        <taxon>Elateriformia</taxon>
        <taxon>Elateroidea</taxon>
        <taxon>Lampyridae</taxon>
        <taxon>Lampyrinae</taxon>
        <taxon>Photinus</taxon>
    </lineage>
</organism>
<proteinExistence type="predicted"/>
<dbReference type="EMBL" id="GEZM01092367">
    <property type="protein sequence ID" value="JAV56580.1"/>
    <property type="molecule type" value="Transcribed_RNA"/>
</dbReference>
<dbReference type="AlphaFoldDB" id="A0A1Y1K8R2"/>